<dbReference type="PANTHER" id="PTHR19229:SF205">
    <property type="entry name" value="ABC TRANSPORTER A FAMILY MEMBER 1-RELATED"/>
    <property type="match status" value="1"/>
</dbReference>
<dbReference type="PROSITE" id="PS50893">
    <property type="entry name" value="ABC_TRANSPORTER_2"/>
    <property type="match status" value="1"/>
</dbReference>
<dbReference type="Proteomes" id="UP000008141">
    <property type="component" value="Unassembled WGS sequence"/>
</dbReference>
<dbReference type="PROSITE" id="PS00211">
    <property type="entry name" value="ABC_TRANSPORTER_1"/>
    <property type="match status" value="1"/>
</dbReference>
<keyword evidence="4 10" id="KW-0812">Transmembrane</keyword>
<evidence type="ECO:0000256" key="3">
    <source>
        <dbReference type="ARBA" id="ARBA00022448"/>
    </source>
</evidence>
<dbReference type="GeneID" id="17354049"/>
<dbReference type="InterPro" id="IPR026082">
    <property type="entry name" value="ABCA"/>
</dbReference>
<dbReference type="KEGG" id="cvr:CHLNCDRAFT_135156"/>
<dbReference type="Gene3D" id="3.40.50.300">
    <property type="entry name" value="P-loop containing nucleotide triphosphate hydrolases"/>
    <property type="match status" value="1"/>
</dbReference>
<dbReference type="InterPro" id="IPR003439">
    <property type="entry name" value="ABC_transporter-like_ATP-bd"/>
</dbReference>
<evidence type="ECO:0000313" key="13">
    <source>
        <dbReference type="Proteomes" id="UP000008141"/>
    </source>
</evidence>
<feature type="transmembrane region" description="Helical" evidence="10">
    <location>
        <begin position="491"/>
        <end position="512"/>
    </location>
</feature>
<evidence type="ECO:0000256" key="9">
    <source>
        <dbReference type="SAM" id="MobiDB-lite"/>
    </source>
</evidence>
<comment type="similarity">
    <text evidence="2">Belongs to the ABC transporter superfamily. ABCA family. CPR flippase (TC 3.A.1.211) subfamily.</text>
</comment>
<dbReference type="Pfam" id="PF00005">
    <property type="entry name" value="ABC_tran"/>
    <property type="match status" value="1"/>
</dbReference>
<evidence type="ECO:0000256" key="10">
    <source>
        <dbReference type="SAM" id="Phobius"/>
    </source>
</evidence>
<dbReference type="SMART" id="SM00382">
    <property type="entry name" value="AAA"/>
    <property type="match status" value="1"/>
</dbReference>
<feature type="compositionally biased region" description="Low complexity" evidence="9">
    <location>
        <begin position="20"/>
        <end position="33"/>
    </location>
</feature>
<dbReference type="CDD" id="cd03263">
    <property type="entry name" value="ABC_subfamily_A"/>
    <property type="match status" value="1"/>
</dbReference>
<dbReference type="InterPro" id="IPR027417">
    <property type="entry name" value="P-loop_NTPase"/>
</dbReference>
<keyword evidence="7 10" id="KW-1133">Transmembrane helix</keyword>
<keyword evidence="6" id="KW-0067">ATP-binding</keyword>
<dbReference type="RefSeq" id="XP_005846724.1">
    <property type="nucleotide sequence ID" value="XM_005846662.1"/>
</dbReference>
<dbReference type="InterPro" id="IPR003593">
    <property type="entry name" value="AAA+_ATPase"/>
</dbReference>
<dbReference type="InterPro" id="IPR056788">
    <property type="entry name" value="ABCA2/9/11_C"/>
</dbReference>
<evidence type="ECO:0000313" key="12">
    <source>
        <dbReference type="EMBL" id="EFN54622.1"/>
    </source>
</evidence>
<keyword evidence="13" id="KW-1185">Reference proteome</keyword>
<feature type="region of interest" description="Disordered" evidence="9">
    <location>
        <begin position="711"/>
        <end position="731"/>
    </location>
</feature>
<dbReference type="GO" id="GO:0005319">
    <property type="term" value="F:lipid transporter activity"/>
    <property type="evidence" value="ECO:0007669"/>
    <property type="project" value="TreeGrafter"/>
</dbReference>
<gene>
    <name evidence="12" type="ORF">CHLNCDRAFT_135156</name>
</gene>
<dbReference type="InterPro" id="IPR013525">
    <property type="entry name" value="ABC2_TM"/>
</dbReference>
<name>E1ZHL6_CHLVA</name>
<dbReference type="FunFam" id="3.40.50.300:FF:000335">
    <property type="entry name" value="ATP binding cassette subfamily A member 5"/>
    <property type="match status" value="1"/>
</dbReference>
<dbReference type="AlphaFoldDB" id="E1ZHL6"/>
<dbReference type="GO" id="GO:0140359">
    <property type="term" value="F:ABC-type transporter activity"/>
    <property type="evidence" value="ECO:0007669"/>
    <property type="project" value="InterPro"/>
</dbReference>
<organism evidence="13">
    <name type="scientific">Chlorella variabilis</name>
    <name type="common">Green alga</name>
    <dbReference type="NCBI Taxonomy" id="554065"/>
    <lineage>
        <taxon>Eukaryota</taxon>
        <taxon>Viridiplantae</taxon>
        <taxon>Chlorophyta</taxon>
        <taxon>core chlorophytes</taxon>
        <taxon>Trebouxiophyceae</taxon>
        <taxon>Chlorellales</taxon>
        <taxon>Chlorellaceae</taxon>
        <taxon>Chlorella clade</taxon>
        <taxon>Chlorella</taxon>
    </lineage>
</organism>
<dbReference type="InParanoid" id="E1ZHL6"/>
<evidence type="ECO:0000256" key="5">
    <source>
        <dbReference type="ARBA" id="ARBA00022741"/>
    </source>
</evidence>
<evidence type="ECO:0000256" key="1">
    <source>
        <dbReference type="ARBA" id="ARBA00004141"/>
    </source>
</evidence>
<dbReference type="GO" id="GO:0016887">
    <property type="term" value="F:ATP hydrolysis activity"/>
    <property type="evidence" value="ECO:0007669"/>
    <property type="project" value="InterPro"/>
</dbReference>
<dbReference type="SUPFAM" id="SSF52540">
    <property type="entry name" value="P-loop containing nucleoside triphosphate hydrolases"/>
    <property type="match status" value="1"/>
</dbReference>
<protein>
    <recommendedName>
        <fullName evidence="11">ABC transporter domain-containing protein</fullName>
    </recommendedName>
</protein>
<feature type="transmembrane region" description="Helical" evidence="10">
    <location>
        <begin position="110"/>
        <end position="127"/>
    </location>
</feature>
<dbReference type="GO" id="GO:0005524">
    <property type="term" value="F:ATP binding"/>
    <property type="evidence" value="ECO:0007669"/>
    <property type="project" value="UniProtKB-KW"/>
</dbReference>
<dbReference type="eggNOG" id="KOG0059">
    <property type="taxonomic scope" value="Eukaryota"/>
</dbReference>
<proteinExistence type="inferred from homology"/>
<feature type="transmembrane region" description="Helical" evidence="10">
    <location>
        <begin position="423"/>
        <end position="451"/>
    </location>
</feature>
<evidence type="ECO:0000256" key="2">
    <source>
        <dbReference type="ARBA" id="ARBA00008526"/>
    </source>
</evidence>
<dbReference type="OrthoDB" id="10255969at2759"/>
<sequence length="1155" mass="121095">MGGPATQPAGYQLTADASGRRTSSGGTSSSSRSGRGGAAPAPIAELSVPLSASKLARKDTPTLQVRQRPRLATGAALQWQQLVALTRKNFIIRRDSQDGMLWLRRAWRTNLLLIAQAVLFIVLIWAVDKAGKPMSASRQSRPAFSRVEVATAAAAGPVPDCSANLFMRAGQPCYTFLYAPTGDAAVEAVVRGVRERNEPPIPPGRVLGLASASAIDAWLLQHPETALAAVIFSPASASAAGAGGAASGAGLPTVGGSANGSSLAGAGWALNGSNGAAAMPDAASAAMPDAALGTGGYGSAPAGVSLAEVAPGGRQPAVRQLGFLVQTNSSVQWFKGKYQHPNTYMQLPLQVAVEREIVRWGVSLAQFPHPAAKSASMIGRFAPTFLFASIMFQFVLLVHDVVAEKEGRARQMMAAMGLRQAPFWASWALFQGLLAVVEACLLVGFGCAFGFKLFTHNAFGLSFLLLLLVSLAMTAFGFFVASFLRKASAAVPAGFLLFVVAWVILIVIAFGFPYSPSYSTAAIASFSAMPWSLLSKGVQDLADATSGRHHGIPWADRFAYCQRGATLAPGVQLAGSYWQADCVMPLGQMYWVLAVQCAGFMLLAVYLDAVLPDANGVRRPPWFFLLPGYWWRGSGRGSLRAAAAALAAPTEAEQGLCVDADVAAEAQRQRRACAAHLCAQGGGVLLPAEAATLPAYEEVVGLPAAAGLPAPAAASPTKPGGAEGGSGEPEGRPYAVQMWGLRKEYAKVGECFCLLGPNGAGKSTTINCLVGALPLSAGDALVCGESIASEGGMDRFDVLWEQLTGAEHLLLFGAIKGLPASERRHEAERVLEEVKLGEAGGVRAGAYSGGMKRRLSVAIALLGDPQVVYLDEPTTGLDPISRRHLWDLVDRAKRDRAIVLTTHSMEEADILGDRIGIMARGRLRCIGNSLRLKARFGSGYRVSIRVQGGGAAAAGAWAGGGGPLPLSSGAQRGLLPTESGEIQPEPLLAGEEEAAAAAAAGETRQRDPAAARQAAGVRALFAAQLGIKPSDESLDYLHFLAHASALGVADVQLRLTPLEEVFLTVARKAELEWAQLEGRHETLALEEEGVAVKVPIGAEFIQSPAGHLYHIRWGQDPDTGELKLQEYWRDAISAAATTTQLPRSGQLEHACTHDA</sequence>
<evidence type="ECO:0000259" key="11">
    <source>
        <dbReference type="PROSITE" id="PS50893"/>
    </source>
</evidence>
<dbReference type="OMA" id="ITRRHIW"/>
<feature type="transmembrane region" description="Helical" evidence="10">
    <location>
        <begin position="463"/>
        <end position="484"/>
    </location>
</feature>
<reference evidence="12 13" key="1">
    <citation type="journal article" date="2010" name="Plant Cell">
        <title>The Chlorella variabilis NC64A genome reveals adaptation to photosymbiosis, coevolution with viruses, and cryptic sex.</title>
        <authorList>
            <person name="Blanc G."/>
            <person name="Duncan G."/>
            <person name="Agarkova I."/>
            <person name="Borodovsky M."/>
            <person name="Gurnon J."/>
            <person name="Kuo A."/>
            <person name="Lindquist E."/>
            <person name="Lucas S."/>
            <person name="Pangilinan J."/>
            <person name="Polle J."/>
            <person name="Salamov A."/>
            <person name="Terry A."/>
            <person name="Yamada T."/>
            <person name="Dunigan D.D."/>
            <person name="Grigoriev I.V."/>
            <person name="Claverie J.M."/>
            <person name="Van Etten J.L."/>
        </authorList>
    </citation>
    <scope>NUCLEOTIDE SEQUENCE [LARGE SCALE GENOMIC DNA]</scope>
    <source>
        <strain evidence="12 13">NC64A</strain>
    </source>
</reference>
<dbReference type="PANTHER" id="PTHR19229">
    <property type="entry name" value="ATP-BINDING CASSETTE TRANSPORTER SUBFAMILY A ABCA"/>
    <property type="match status" value="1"/>
</dbReference>
<keyword evidence="5" id="KW-0547">Nucleotide-binding</keyword>
<evidence type="ECO:0000256" key="6">
    <source>
        <dbReference type="ARBA" id="ARBA00022840"/>
    </source>
</evidence>
<feature type="region of interest" description="Disordered" evidence="9">
    <location>
        <begin position="1"/>
        <end position="41"/>
    </location>
</feature>
<dbReference type="EMBL" id="GL433847">
    <property type="protein sequence ID" value="EFN54622.1"/>
    <property type="molecule type" value="Genomic_DNA"/>
</dbReference>
<comment type="subcellular location">
    <subcellularLocation>
        <location evidence="1">Membrane</location>
        <topology evidence="1">Multi-pass membrane protein</topology>
    </subcellularLocation>
</comment>
<keyword evidence="8 10" id="KW-0472">Membrane</keyword>
<dbReference type="Pfam" id="PF25158">
    <property type="entry name" value="ABCA11_C"/>
    <property type="match status" value="1"/>
</dbReference>
<evidence type="ECO:0000256" key="8">
    <source>
        <dbReference type="ARBA" id="ARBA00023136"/>
    </source>
</evidence>
<feature type="domain" description="ABC transporter" evidence="11">
    <location>
        <begin position="722"/>
        <end position="945"/>
    </location>
</feature>
<evidence type="ECO:0000256" key="7">
    <source>
        <dbReference type="ARBA" id="ARBA00022989"/>
    </source>
</evidence>
<keyword evidence="3" id="KW-0813">Transport</keyword>
<feature type="transmembrane region" description="Helical" evidence="10">
    <location>
        <begin position="381"/>
        <end position="402"/>
    </location>
</feature>
<dbReference type="GO" id="GO:0016020">
    <property type="term" value="C:membrane"/>
    <property type="evidence" value="ECO:0007669"/>
    <property type="project" value="UniProtKB-SubCell"/>
</dbReference>
<dbReference type="InterPro" id="IPR017871">
    <property type="entry name" value="ABC_transporter-like_CS"/>
</dbReference>
<dbReference type="Pfam" id="PF12698">
    <property type="entry name" value="ABC2_membrane_3"/>
    <property type="match status" value="1"/>
</dbReference>
<evidence type="ECO:0000256" key="4">
    <source>
        <dbReference type="ARBA" id="ARBA00022692"/>
    </source>
</evidence>
<accession>E1ZHL6</accession>